<evidence type="ECO:0000259" key="4">
    <source>
        <dbReference type="PROSITE" id="PS51903"/>
    </source>
</evidence>
<evidence type="ECO:0000256" key="1">
    <source>
        <dbReference type="ARBA" id="ARBA00022741"/>
    </source>
</evidence>
<dbReference type="InterPro" id="IPR036628">
    <property type="entry name" value="Clp_N_dom_sf"/>
</dbReference>
<dbReference type="PANTHER" id="PTHR11638:SF18">
    <property type="entry name" value="HEAT SHOCK PROTEIN 104"/>
    <property type="match status" value="1"/>
</dbReference>
<keyword evidence="3" id="KW-0677">Repeat</keyword>
<reference evidence="5" key="1">
    <citation type="journal article" date="2021" name="PeerJ">
        <title>Extensive microbial diversity within the chicken gut microbiome revealed by metagenomics and culture.</title>
        <authorList>
            <person name="Gilroy R."/>
            <person name="Ravi A."/>
            <person name="Getino M."/>
            <person name="Pursley I."/>
            <person name="Horton D.L."/>
            <person name="Alikhan N.F."/>
            <person name="Baker D."/>
            <person name="Gharbi K."/>
            <person name="Hall N."/>
            <person name="Watson M."/>
            <person name="Adriaenssens E.M."/>
            <person name="Foster-Nyarko E."/>
            <person name="Jarju S."/>
            <person name="Secka A."/>
            <person name="Antonio M."/>
            <person name="Oren A."/>
            <person name="Chaudhuri R.R."/>
            <person name="La Ragione R."/>
            <person name="Hildebrand F."/>
            <person name="Pallen M.J."/>
        </authorList>
    </citation>
    <scope>NUCLEOTIDE SEQUENCE</scope>
    <source>
        <strain evidence="5">ChiHjej12B11-14209</strain>
    </source>
</reference>
<dbReference type="GO" id="GO:0034605">
    <property type="term" value="P:cellular response to heat"/>
    <property type="evidence" value="ECO:0007669"/>
    <property type="project" value="TreeGrafter"/>
</dbReference>
<evidence type="ECO:0000256" key="3">
    <source>
        <dbReference type="PROSITE-ProRule" id="PRU01251"/>
    </source>
</evidence>
<organism evidence="5 6">
    <name type="scientific">Candidatus Olsenella pullistercoris</name>
    <dbReference type="NCBI Taxonomy" id="2838712"/>
    <lineage>
        <taxon>Bacteria</taxon>
        <taxon>Bacillati</taxon>
        <taxon>Actinomycetota</taxon>
        <taxon>Coriobacteriia</taxon>
        <taxon>Coriobacteriales</taxon>
        <taxon>Atopobiaceae</taxon>
        <taxon>Olsenella</taxon>
    </lineage>
</organism>
<accession>A0A9D2JEZ4</accession>
<feature type="non-terminal residue" evidence="5">
    <location>
        <position position="185"/>
    </location>
</feature>
<evidence type="ECO:0000313" key="5">
    <source>
        <dbReference type="EMBL" id="HIZ46224.1"/>
    </source>
</evidence>
<dbReference type="GO" id="GO:0005737">
    <property type="term" value="C:cytoplasm"/>
    <property type="evidence" value="ECO:0007669"/>
    <property type="project" value="TreeGrafter"/>
</dbReference>
<dbReference type="GO" id="GO:0016887">
    <property type="term" value="F:ATP hydrolysis activity"/>
    <property type="evidence" value="ECO:0007669"/>
    <property type="project" value="TreeGrafter"/>
</dbReference>
<dbReference type="InterPro" id="IPR004176">
    <property type="entry name" value="Clp_R_N"/>
</dbReference>
<dbReference type="Proteomes" id="UP000824062">
    <property type="component" value="Unassembled WGS sequence"/>
</dbReference>
<evidence type="ECO:0000256" key="2">
    <source>
        <dbReference type="ARBA" id="ARBA00022840"/>
    </source>
</evidence>
<dbReference type="PANTHER" id="PTHR11638">
    <property type="entry name" value="ATP-DEPENDENT CLP PROTEASE"/>
    <property type="match status" value="1"/>
</dbReference>
<gene>
    <name evidence="5" type="ORF">IAA19_04310</name>
</gene>
<dbReference type="SUPFAM" id="SSF81923">
    <property type="entry name" value="Double Clp-N motif"/>
    <property type="match status" value="1"/>
</dbReference>
<dbReference type="GO" id="GO:0005524">
    <property type="term" value="F:ATP binding"/>
    <property type="evidence" value="ECO:0007669"/>
    <property type="project" value="UniProtKB-KW"/>
</dbReference>
<keyword evidence="1" id="KW-0547">Nucleotide-binding</keyword>
<proteinExistence type="predicted"/>
<dbReference type="Pfam" id="PF02861">
    <property type="entry name" value="Clp_N"/>
    <property type="match status" value="1"/>
</dbReference>
<sequence length="185" mass="19502">MRLDKWAVTAQEALQAAVGIATDADAGQLMPVHVLKALLSSGEHNLSAIIERVGADPASIEGQVDDAIARQPQVSGDTAQMGMSDATVRVGNAAEKLAAKLGDSYVTSEHLLCALADDKTDAGSILKAAGVTSKRVEEAYSSLRGDERVTSQDSKPEFEALEKYGRNVTDLARQGKLDPVIGRVE</sequence>
<feature type="domain" description="Clp R" evidence="4">
    <location>
        <begin position="3"/>
        <end position="146"/>
    </location>
</feature>
<comment type="caution">
    <text evidence="5">The sequence shown here is derived from an EMBL/GenBank/DDBJ whole genome shotgun (WGS) entry which is preliminary data.</text>
</comment>
<name>A0A9D2JEZ4_9ACTN</name>
<keyword evidence="2" id="KW-0067">ATP-binding</keyword>
<dbReference type="PROSITE" id="PS51903">
    <property type="entry name" value="CLP_R"/>
    <property type="match status" value="1"/>
</dbReference>
<dbReference type="Gene3D" id="1.10.1780.10">
    <property type="entry name" value="Clp, N-terminal domain"/>
    <property type="match status" value="1"/>
</dbReference>
<dbReference type="AlphaFoldDB" id="A0A9D2JEZ4"/>
<dbReference type="EMBL" id="DXBM01000037">
    <property type="protein sequence ID" value="HIZ46224.1"/>
    <property type="molecule type" value="Genomic_DNA"/>
</dbReference>
<dbReference type="InterPro" id="IPR050130">
    <property type="entry name" value="ClpA_ClpB"/>
</dbReference>
<reference evidence="5" key="2">
    <citation type="submission" date="2021-04" db="EMBL/GenBank/DDBJ databases">
        <authorList>
            <person name="Gilroy R."/>
        </authorList>
    </citation>
    <scope>NUCLEOTIDE SEQUENCE</scope>
    <source>
        <strain evidence="5">ChiHjej12B11-14209</strain>
    </source>
</reference>
<protein>
    <submittedName>
        <fullName evidence="5">ATP-dependent chaperone ClpB</fullName>
    </submittedName>
</protein>
<evidence type="ECO:0000313" key="6">
    <source>
        <dbReference type="Proteomes" id="UP000824062"/>
    </source>
</evidence>